<reference evidence="3 4" key="1">
    <citation type="submission" date="2023-01" db="EMBL/GenBank/DDBJ databases">
        <title>Novel species of the genus Asticcacaulis isolated from rivers.</title>
        <authorList>
            <person name="Lu H."/>
        </authorList>
    </citation>
    <scope>NUCLEOTIDE SEQUENCE [LARGE SCALE GENOMIC DNA]</scope>
    <source>
        <strain evidence="3 4">DXS10W</strain>
    </source>
</reference>
<sequence length="533" mass="57890">MSPQDPDRLMAEAVGLRRAGRLTEAMALARRLTEADPGRLDGWFVWGTTALTAGKLSEAEQVLGEGARRAPASARARFLVPRARTLTALGRSSEAVALAREAVSQITQAADFNTLSAVLSQANLPDEAVPLSEKAVALDPSASEAWNNLGSLYQFLGRMEDAAAAFERAVATGPNPAAHLALARARKWSAEDNHVLRLKAVPTASPLDEARINYALFKELDDLGQYEAAWSHLLKGAGAAKAALGGWDAAQAAETLAAWQSAFQAPSPVTTARPGDDGGAERRPRRLFIVGLPRSGTTLVERILTAHSQVQALGELQTFGLAVKRVSQSRTPYLLDADTVMRAAKVDPVEIAALYAAETAYLWDGKSAVTIDKLPHNHDYCALIRRAFPDAILLHVRRNPMDALFGAFRLLFAHAHKWSYDLTDLAVHYDHYHRLMTHWRAMDTDIIDVSLESLIANPESEIRRLLSACGLTFEPACLSPHEANGAVATASSTQVRRPINADGVDVWRRYEKGLRPLSERLNALGYIPRASAL</sequence>
<dbReference type="PANTHER" id="PTHR12788">
    <property type="entry name" value="PROTEIN-TYROSINE SULFOTRANSFERASE 2"/>
    <property type="match status" value="1"/>
</dbReference>
<accession>A0ABT5IFN5</accession>
<protein>
    <submittedName>
        <fullName evidence="3">Sulfotransferase</fullName>
    </submittedName>
</protein>
<keyword evidence="2" id="KW-0802">TPR repeat</keyword>
<dbReference type="PROSITE" id="PS50293">
    <property type="entry name" value="TPR_REGION"/>
    <property type="match status" value="1"/>
</dbReference>
<dbReference type="EMBL" id="JAQQKW010000006">
    <property type="protein sequence ID" value="MDC7694996.1"/>
    <property type="molecule type" value="Genomic_DNA"/>
</dbReference>
<dbReference type="SUPFAM" id="SSF48452">
    <property type="entry name" value="TPR-like"/>
    <property type="match status" value="1"/>
</dbReference>
<name>A0ABT5IFN5_9CAUL</name>
<evidence type="ECO:0000256" key="1">
    <source>
        <dbReference type="ARBA" id="ARBA00022679"/>
    </source>
</evidence>
<keyword evidence="1" id="KW-0808">Transferase</keyword>
<dbReference type="PANTHER" id="PTHR12788:SF10">
    <property type="entry name" value="PROTEIN-TYROSINE SULFOTRANSFERASE"/>
    <property type="match status" value="1"/>
</dbReference>
<evidence type="ECO:0000313" key="3">
    <source>
        <dbReference type="EMBL" id="MDC7694996.1"/>
    </source>
</evidence>
<dbReference type="Gene3D" id="1.25.40.10">
    <property type="entry name" value="Tetratricopeptide repeat domain"/>
    <property type="match status" value="2"/>
</dbReference>
<dbReference type="Proteomes" id="UP001216595">
    <property type="component" value="Unassembled WGS sequence"/>
</dbReference>
<proteinExistence type="predicted"/>
<evidence type="ECO:0000313" key="4">
    <source>
        <dbReference type="Proteomes" id="UP001216595"/>
    </source>
</evidence>
<dbReference type="Pfam" id="PF13432">
    <property type="entry name" value="TPR_16"/>
    <property type="match status" value="1"/>
</dbReference>
<keyword evidence="4" id="KW-1185">Reference proteome</keyword>
<dbReference type="InterPro" id="IPR011990">
    <property type="entry name" value="TPR-like_helical_dom_sf"/>
</dbReference>
<dbReference type="RefSeq" id="WP_272741696.1">
    <property type="nucleotide sequence ID" value="NZ_JAQQKW010000006.1"/>
</dbReference>
<dbReference type="SUPFAM" id="SSF52540">
    <property type="entry name" value="P-loop containing nucleoside triphosphate hydrolases"/>
    <property type="match status" value="1"/>
</dbReference>
<dbReference type="InterPro" id="IPR027417">
    <property type="entry name" value="P-loop_NTPase"/>
</dbReference>
<evidence type="ECO:0000256" key="2">
    <source>
        <dbReference type="PROSITE-ProRule" id="PRU00339"/>
    </source>
</evidence>
<dbReference type="Gene3D" id="3.40.50.300">
    <property type="entry name" value="P-loop containing nucleotide triphosphate hydrolases"/>
    <property type="match status" value="1"/>
</dbReference>
<dbReference type="PROSITE" id="PS50005">
    <property type="entry name" value="TPR"/>
    <property type="match status" value="1"/>
</dbReference>
<dbReference type="InterPro" id="IPR019734">
    <property type="entry name" value="TPR_rpt"/>
</dbReference>
<dbReference type="Pfam" id="PF14559">
    <property type="entry name" value="TPR_19"/>
    <property type="match status" value="1"/>
</dbReference>
<gene>
    <name evidence="3" type="ORF">PQU94_11960</name>
</gene>
<dbReference type="InterPro" id="IPR026634">
    <property type="entry name" value="TPST-like"/>
</dbReference>
<comment type="caution">
    <text evidence="3">The sequence shown here is derived from an EMBL/GenBank/DDBJ whole genome shotgun (WGS) entry which is preliminary data.</text>
</comment>
<organism evidence="3 4">
    <name type="scientific">Asticcacaulis currens</name>
    <dbReference type="NCBI Taxonomy" id="2984210"/>
    <lineage>
        <taxon>Bacteria</taxon>
        <taxon>Pseudomonadati</taxon>
        <taxon>Pseudomonadota</taxon>
        <taxon>Alphaproteobacteria</taxon>
        <taxon>Caulobacterales</taxon>
        <taxon>Caulobacteraceae</taxon>
        <taxon>Asticcacaulis</taxon>
    </lineage>
</organism>
<feature type="repeat" description="TPR" evidence="2">
    <location>
        <begin position="143"/>
        <end position="176"/>
    </location>
</feature>
<dbReference type="Pfam" id="PF13469">
    <property type="entry name" value="Sulfotransfer_3"/>
    <property type="match status" value="1"/>
</dbReference>
<dbReference type="SMART" id="SM00028">
    <property type="entry name" value="TPR"/>
    <property type="match status" value="2"/>
</dbReference>